<accession>A0A6A6WD09</accession>
<keyword evidence="2" id="KW-0472">Membrane</keyword>
<feature type="transmembrane region" description="Helical" evidence="2">
    <location>
        <begin position="46"/>
        <end position="70"/>
    </location>
</feature>
<name>A0A6A6WD09_9PEZI</name>
<protein>
    <submittedName>
        <fullName evidence="3">Uncharacterized protein</fullName>
    </submittedName>
</protein>
<keyword evidence="2" id="KW-1133">Transmembrane helix</keyword>
<evidence type="ECO:0000313" key="3">
    <source>
        <dbReference type="EMBL" id="KAF2759944.1"/>
    </source>
</evidence>
<dbReference type="EMBL" id="ML996569">
    <property type="protein sequence ID" value="KAF2759944.1"/>
    <property type="molecule type" value="Genomic_DNA"/>
</dbReference>
<evidence type="ECO:0000256" key="1">
    <source>
        <dbReference type="SAM" id="MobiDB-lite"/>
    </source>
</evidence>
<proteinExistence type="predicted"/>
<keyword evidence="4" id="KW-1185">Reference proteome</keyword>
<feature type="compositionally biased region" description="Low complexity" evidence="1">
    <location>
        <begin position="369"/>
        <end position="384"/>
    </location>
</feature>
<gene>
    <name evidence="3" type="ORF">EJ05DRAFT_316292</name>
</gene>
<sequence>MTTSCALGKERQKGAQSLRLSVASSIPSGFTYAPGCVRYHVFFGRYYAIGLFAFWAGFWLYSSWGSHLLWQGSVGCSRQLQRVYTKFSQERAFRPSSKRNLPTSLCTIAKSSFFASFFSLSLMDLSSFYNIQTCAYTDTKLSPLDASAQCGQLTNYVTVPGPTVTHFIEVEHNRASHNNGVTALGPADNTQTKANGPYMFTEHEGSTVWLGAAPPASITNFIKQTSVIVITPVPSPTATYTSYRTHTSIVTVFPTSAQYTPPSYGASSSNVPSGIFSSTIDTTIHMTQVTTILETLTSTHEGVPTTGWNISTTTSSEDSGYGPGSSVGTVSHLSSWSDVSGSSVYATLTFVVSSSTSVVTLPVGPSGDLSSSQASGTGGSSASRFSTSGLSILPYPTKSWIGTGQSSSSFPTSVMSIAPYPAPTWVTFSSRHGTESSSAPHNSQVEISSHSSSSFPISTTSMIPIPVPTWLTVSSYDDTSSSADTSSPSTSPSFILAPISTSYISAGNSTSTSYAEQSTGTSYLASSSSTLQAVPSATPSSCGEVGDFSITVRSPAHLKTNSTDTRTVGRLTSMDA</sequence>
<dbReference type="AlphaFoldDB" id="A0A6A6WD09"/>
<reference evidence="3" key="1">
    <citation type="journal article" date="2020" name="Stud. Mycol.">
        <title>101 Dothideomycetes genomes: a test case for predicting lifestyles and emergence of pathogens.</title>
        <authorList>
            <person name="Haridas S."/>
            <person name="Albert R."/>
            <person name="Binder M."/>
            <person name="Bloem J."/>
            <person name="Labutti K."/>
            <person name="Salamov A."/>
            <person name="Andreopoulos B."/>
            <person name="Baker S."/>
            <person name="Barry K."/>
            <person name="Bills G."/>
            <person name="Bluhm B."/>
            <person name="Cannon C."/>
            <person name="Castanera R."/>
            <person name="Culley D."/>
            <person name="Daum C."/>
            <person name="Ezra D."/>
            <person name="Gonzalez J."/>
            <person name="Henrissat B."/>
            <person name="Kuo A."/>
            <person name="Liang C."/>
            <person name="Lipzen A."/>
            <person name="Lutzoni F."/>
            <person name="Magnuson J."/>
            <person name="Mondo S."/>
            <person name="Nolan M."/>
            <person name="Ohm R."/>
            <person name="Pangilinan J."/>
            <person name="Park H.-J."/>
            <person name="Ramirez L."/>
            <person name="Alfaro M."/>
            <person name="Sun H."/>
            <person name="Tritt A."/>
            <person name="Yoshinaga Y."/>
            <person name="Zwiers L.-H."/>
            <person name="Turgeon B."/>
            <person name="Goodwin S."/>
            <person name="Spatafora J."/>
            <person name="Crous P."/>
            <person name="Grigoriev I."/>
        </authorList>
    </citation>
    <scope>NUCLEOTIDE SEQUENCE</scope>
    <source>
        <strain evidence="3">CBS 121739</strain>
    </source>
</reference>
<dbReference type="RefSeq" id="XP_033602395.1">
    <property type="nucleotide sequence ID" value="XM_033740726.1"/>
</dbReference>
<evidence type="ECO:0000313" key="4">
    <source>
        <dbReference type="Proteomes" id="UP000799437"/>
    </source>
</evidence>
<dbReference type="Proteomes" id="UP000799437">
    <property type="component" value="Unassembled WGS sequence"/>
</dbReference>
<keyword evidence="2" id="KW-0812">Transmembrane</keyword>
<feature type="region of interest" description="Disordered" evidence="1">
    <location>
        <begin position="431"/>
        <end position="450"/>
    </location>
</feature>
<feature type="region of interest" description="Disordered" evidence="1">
    <location>
        <begin position="364"/>
        <end position="384"/>
    </location>
</feature>
<organism evidence="3 4">
    <name type="scientific">Pseudovirgaria hyperparasitica</name>
    <dbReference type="NCBI Taxonomy" id="470096"/>
    <lineage>
        <taxon>Eukaryota</taxon>
        <taxon>Fungi</taxon>
        <taxon>Dikarya</taxon>
        <taxon>Ascomycota</taxon>
        <taxon>Pezizomycotina</taxon>
        <taxon>Dothideomycetes</taxon>
        <taxon>Dothideomycetes incertae sedis</taxon>
        <taxon>Acrospermales</taxon>
        <taxon>Acrospermaceae</taxon>
        <taxon>Pseudovirgaria</taxon>
    </lineage>
</organism>
<feature type="compositionally biased region" description="Polar residues" evidence="1">
    <location>
        <begin position="431"/>
        <end position="446"/>
    </location>
</feature>
<evidence type="ECO:0000256" key="2">
    <source>
        <dbReference type="SAM" id="Phobius"/>
    </source>
</evidence>
<dbReference type="GeneID" id="54481780"/>